<proteinExistence type="predicted"/>
<dbReference type="EMBL" id="JACIBY010000002">
    <property type="protein sequence ID" value="MBB3837278.1"/>
    <property type="molecule type" value="Genomic_DNA"/>
</dbReference>
<gene>
    <name evidence="1" type="ORF">FHS57_001272</name>
</gene>
<accession>A0A7W5ZI38</accession>
<protein>
    <submittedName>
        <fullName evidence="1">Uncharacterized protein</fullName>
    </submittedName>
</protein>
<reference evidence="1 2" key="1">
    <citation type="submission" date="2020-08" db="EMBL/GenBank/DDBJ databases">
        <title>Genomic Encyclopedia of Type Strains, Phase IV (KMG-IV): sequencing the most valuable type-strain genomes for metagenomic binning, comparative biology and taxonomic classification.</title>
        <authorList>
            <person name="Goeker M."/>
        </authorList>
    </citation>
    <scope>NUCLEOTIDE SEQUENCE [LARGE SCALE GENOMIC DNA]</scope>
    <source>
        <strain evidence="1 2">DSM 17976</strain>
    </source>
</reference>
<evidence type="ECO:0000313" key="2">
    <source>
        <dbReference type="Proteomes" id="UP000541352"/>
    </source>
</evidence>
<keyword evidence="2" id="KW-1185">Reference proteome</keyword>
<evidence type="ECO:0000313" key="1">
    <source>
        <dbReference type="EMBL" id="MBB3837278.1"/>
    </source>
</evidence>
<sequence length="107" mass="12518">MTTSEIDAYNAMEELANGLGYMSVFDFTKIQIKNVTLQKIAYYQARVDGFEKKYGMRFEEFRQRVINPSDAVLSKFGIIEKEDDDNDWEDALDFIQIYSRALQRVIP</sequence>
<name>A0A7W5ZI38_9BACT</name>
<dbReference type="RefSeq" id="WP_183972020.1">
    <property type="nucleotide sequence ID" value="NZ_JACIBY010000002.1"/>
</dbReference>
<organism evidence="1 2">
    <name type="scientific">Runella defluvii</name>
    <dbReference type="NCBI Taxonomy" id="370973"/>
    <lineage>
        <taxon>Bacteria</taxon>
        <taxon>Pseudomonadati</taxon>
        <taxon>Bacteroidota</taxon>
        <taxon>Cytophagia</taxon>
        <taxon>Cytophagales</taxon>
        <taxon>Spirosomataceae</taxon>
        <taxon>Runella</taxon>
    </lineage>
</organism>
<dbReference type="AlphaFoldDB" id="A0A7W5ZI38"/>
<dbReference type="Proteomes" id="UP000541352">
    <property type="component" value="Unassembled WGS sequence"/>
</dbReference>
<comment type="caution">
    <text evidence="1">The sequence shown here is derived from an EMBL/GenBank/DDBJ whole genome shotgun (WGS) entry which is preliminary data.</text>
</comment>